<feature type="active site" evidence="9">
    <location>
        <position position="201"/>
    </location>
</feature>
<dbReference type="EMBL" id="JH818732">
    <property type="protein sequence ID" value="EKC41447.1"/>
    <property type="molecule type" value="Genomic_DNA"/>
</dbReference>
<organism evidence="12">
    <name type="scientific">Magallana gigas</name>
    <name type="common">Pacific oyster</name>
    <name type="synonym">Crassostrea gigas</name>
    <dbReference type="NCBI Taxonomy" id="29159"/>
    <lineage>
        <taxon>Eukaryota</taxon>
        <taxon>Metazoa</taxon>
        <taxon>Spiralia</taxon>
        <taxon>Lophotrochozoa</taxon>
        <taxon>Mollusca</taxon>
        <taxon>Bivalvia</taxon>
        <taxon>Autobranchia</taxon>
        <taxon>Pteriomorphia</taxon>
        <taxon>Ostreida</taxon>
        <taxon>Ostreoidea</taxon>
        <taxon>Ostreidae</taxon>
        <taxon>Magallana</taxon>
    </lineage>
</organism>
<sequence length="676" mass="76091">MTSQCTGEKWYSATTEVRSTARALATVRERSLLNDHDVDPDDPDMRLVLSMGVVVDGVVKHPKGLHADDSKKVKAQNLDRTIETEEEKEKEGEQGKKKRRKRNFGPNWPNWPNGIVPYVFDSSILANRKYFLQAAELFHNLTCIRWKPRSSEVEAEVGHKGYTLVRSGTSCSAGVGFYGDGEHIINLKEPGCGTVGVAAHEMLHRLGQRHEQSRSDRDRYVQIRWDRIDPDSQYNYYRRLTYNRNPYDIGSVMQYGYGEGRGIELRDKNLLFLEFPGNEVLSFYDIKDVLDQYDCTTHCTSPPDCQNEGYVNVECTCTCPVGFTGTNCDTIITDPDCGGFIHLKENDPSLERDSDVTVISPNYPGQVGQDKICRWAITAPAGYIIKMTIDDLHMAYNPDTLRCYHWLEIQYNLPGQPGVRDNPCVYGVCVPTEAKACQYKCVCQSGYTGEKCDQVIEDAKLKCTFERFEKCFFDNVQQGDDFEWGQGFKHTISKETGPEKAFRGERFLFAEMSLPRVPGDKAILQTTVPLPAKAGCLSFAYNMFGRTVNKLSLYAEGPGSGREVLWSKEGNQGSDWLTETVDVTATEGMKLSFEAITGESWDSDVALDEITWEVGSCRDDIFSDCVVAGEEYTGTRDYTRKGVTCQAWSSNTPHKISSVPAVINFPKSTVRFNDLK</sequence>
<feature type="compositionally biased region" description="Basic and acidic residues" evidence="11">
    <location>
        <begin position="80"/>
        <end position="95"/>
    </location>
</feature>
<keyword evidence="1" id="KW-0420">Kringle</keyword>
<dbReference type="CDD" id="cd00041">
    <property type="entry name" value="CUB"/>
    <property type="match status" value="1"/>
</dbReference>
<dbReference type="PROSITE" id="PS50060">
    <property type="entry name" value="MAM_2"/>
    <property type="match status" value="1"/>
</dbReference>
<dbReference type="GO" id="GO:0016020">
    <property type="term" value="C:membrane"/>
    <property type="evidence" value="ECO:0007669"/>
    <property type="project" value="InterPro"/>
</dbReference>
<dbReference type="InterPro" id="IPR001506">
    <property type="entry name" value="Peptidase_M12A"/>
</dbReference>
<dbReference type="PROSITE" id="PS00022">
    <property type="entry name" value="EGF_1"/>
    <property type="match status" value="2"/>
</dbReference>
<dbReference type="Gene3D" id="2.60.120.200">
    <property type="match status" value="1"/>
</dbReference>
<evidence type="ECO:0000256" key="11">
    <source>
        <dbReference type="SAM" id="MobiDB-lite"/>
    </source>
</evidence>
<dbReference type="Gene3D" id="2.60.120.290">
    <property type="entry name" value="Spermadhesin, CUB domain"/>
    <property type="match status" value="1"/>
</dbReference>
<dbReference type="Pfam" id="PF00629">
    <property type="entry name" value="MAM"/>
    <property type="match status" value="1"/>
</dbReference>
<dbReference type="CDD" id="cd00054">
    <property type="entry name" value="EGF_CA"/>
    <property type="match status" value="1"/>
</dbReference>
<feature type="binding site" evidence="9">
    <location>
        <position position="200"/>
    </location>
    <ligand>
        <name>Zn(2+)</name>
        <dbReference type="ChEBI" id="CHEBI:29105"/>
        <note>catalytic</note>
    </ligand>
</feature>
<dbReference type="InterPro" id="IPR024079">
    <property type="entry name" value="MetalloPept_cat_dom_sf"/>
</dbReference>
<dbReference type="SUPFAM" id="SSF55486">
    <property type="entry name" value="Metalloproteases ('zincins'), catalytic domain"/>
    <property type="match status" value="1"/>
</dbReference>
<keyword evidence="6 9" id="KW-0482">Metalloprotease</keyword>
<dbReference type="PANTHER" id="PTHR10127:SF780">
    <property type="entry name" value="METALLOENDOPEPTIDASE"/>
    <property type="match status" value="1"/>
</dbReference>
<dbReference type="Gene3D" id="3.40.390.10">
    <property type="entry name" value="Collagenase (Catalytic Domain)"/>
    <property type="match status" value="1"/>
</dbReference>
<dbReference type="InterPro" id="IPR013320">
    <property type="entry name" value="ConA-like_dom_sf"/>
</dbReference>
<evidence type="ECO:0000256" key="9">
    <source>
        <dbReference type="PROSITE-ProRule" id="PRU01211"/>
    </source>
</evidence>
<dbReference type="SUPFAM" id="SSF57440">
    <property type="entry name" value="Kringle-like"/>
    <property type="match status" value="1"/>
</dbReference>
<evidence type="ECO:0000256" key="3">
    <source>
        <dbReference type="ARBA" id="ARBA00022723"/>
    </source>
</evidence>
<name>K1QWZ9_MAGGI</name>
<keyword evidence="7" id="KW-1015">Disulfide bond</keyword>
<protein>
    <recommendedName>
        <fullName evidence="10">Metalloendopeptidase</fullName>
        <ecNumber evidence="10">3.4.24.-</ecNumber>
    </recommendedName>
</protein>
<dbReference type="HOGENOM" id="CLU_018314_0_0_1"/>
<evidence type="ECO:0000256" key="5">
    <source>
        <dbReference type="ARBA" id="ARBA00022833"/>
    </source>
</evidence>
<dbReference type="SMART" id="SM00181">
    <property type="entry name" value="EGF"/>
    <property type="match status" value="2"/>
</dbReference>
<dbReference type="SMART" id="SM00235">
    <property type="entry name" value="ZnMc"/>
    <property type="match status" value="1"/>
</dbReference>
<dbReference type="PRINTS" id="PR00480">
    <property type="entry name" value="ASTACIN"/>
</dbReference>
<dbReference type="PROSITE" id="PS01180">
    <property type="entry name" value="CUB"/>
    <property type="match status" value="1"/>
</dbReference>
<dbReference type="GO" id="GO:0008270">
    <property type="term" value="F:zinc ion binding"/>
    <property type="evidence" value="ECO:0007669"/>
    <property type="project" value="UniProtKB-UniRule"/>
</dbReference>
<dbReference type="PROSITE" id="PS51864">
    <property type="entry name" value="ASTACIN"/>
    <property type="match status" value="1"/>
</dbReference>
<dbReference type="EC" id="3.4.24.-" evidence="10"/>
<evidence type="ECO:0000256" key="4">
    <source>
        <dbReference type="ARBA" id="ARBA00022801"/>
    </source>
</evidence>
<dbReference type="Pfam" id="PF00431">
    <property type="entry name" value="CUB"/>
    <property type="match status" value="1"/>
</dbReference>
<evidence type="ECO:0000256" key="6">
    <source>
        <dbReference type="ARBA" id="ARBA00023049"/>
    </source>
</evidence>
<keyword evidence="4 9" id="KW-0378">Hydrolase</keyword>
<dbReference type="InterPro" id="IPR000001">
    <property type="entry name" value="Kringle"/>
</dbReference>
<feature type="region of interest" description="Disordered" evidence="11">
    <location>
        <begin position="65"/>
        <end position="106"/>
    </location>
</feature>
<comment type="cofactor">
    <cofactor evidence="9 10">
        <name>Zn(2+)</name>
        <dbReference type="ChEBI" id="CHEBI:29105"/>
    </cofactor>
    <text evidence="9 10">Binds 1 zinc ion per subunit.</text>
</comment>
<gene>
    <name evidence="12" type="ORF">CGI_10004578</name>
</gene>
<dbReference type="SMART" id="SM00137">
    <property type="entry name" value="MAM"/>
    <property type="match status" value="1"/>
</dbReference>
<dbReference type="SUPFAM" id="SSF49899">
    <property type="entry name" value="Concanavalin A-like lectins/glucanases"/>
    <property type="match status" value="1"/>
</dbReference>
<dbReference type="InterPro" id="IPR000742">
    <property type="entry name" value="EGF"/>
</dbReference>
<dbReference type="InterPro" id="IPR000998">
    <property type="entry name" value="MAM_dom"/>
</dbReference>
<dbReference type="SUPFAM" id="SSF57196">
    <property type="entry name" value="EGF/Laminin"/>
    <property type="match status" value="1"/>
</dbReference>
<accession>K1QWZ9</accession>
<dbReference type="SMART" id="SM00130">
    <property type="entry name" value="KR"/>
    <property type="match status" value="1"/>
</dbReference>
<dbReference type="InterPro" id="IPR006026">
    <property type="entry name" value="Peptidase_Metallo"/>
</dbReference>
<evidence type="ECO:0000256" key="8">
    <source>
        <dbReference type="PROSITE-ProRule" id="PRU00059"/>
    </source>
</evidence>
<reference evidence="12" key="1">
    <citation type="journal article" date="2012" name="Nature">
        <title>The oyster genome reveals stress adaptation and complexity of shell formation.</title>
        <authorList>
            <person name="Zhang G."/>
            <person name="Fang X."/>
            <person name="Guo X."/>
            <person name="Li L."/>
            <person name="Luo R."/>
            <person name="Xu F."/>
            <person name="Yang P."/>
            <person name="Zhang L."/>
            <person name="Wang X."/>
            <person name="Qi H."/>
            <person name="Xiong Z."/>
            <person name="Que H."/>
            <person name="Xie Y."/>
            <person name="Holland P.W."/>
            <person name="Paps J."/>
            <person name="Zhu Y."/>
            <person name="Wu F."/>
            <person name="Chen Y."/>
            <person name="Wang J."/>
            <person name="Peng C."/>
            <person name="Meng J."/>
            <person name="Yang L."/>
            <person name="Liu J."/>
            <person name="Wen B."/>
            <person name="Zhang N."/>
            <person name="Huang Z."/>
            <person name="Zhu Q."/>
            <person name="Feng Y."/>
            <person name="Mount A."/>
            <person name="Hedgecock D."/>
            <person name="Xu Z."/>
            <person name="Liu Y."/>
            <person name="Domazet-Loso T."/>
            <person name="Du Y."/>
            <person name="Sun X."/>
            <person name="Zhang S."/>
            <person name="Liu B."/>
            <person name="Cheng P."/>
            <person name="Jiang X."/>
            <person name="Li J."/>
            <person name="Fan D."/>
            <person name="Wang W."/>
            <person name="Fu W."/>
            <person name="Wang T."/>
            <person name="Wang B."/>
            <person name="Zhang J."/>
            <person name="Peng Z."/>
            <person name="Li Y."/>
            <person name="Li N."/>
            <person name="Wang J."/>
            <person name="Chen M."/>
            <person name="He Y."/>
            <person name="Tan F."/>
            <person name="Song X."/>
            <person name="Zheng Q."/>
            <person name="Huang R."/>
            <person name="Yang H."/>
            <person name="Du X."/>
            <person name="Chen L."/>
            <person name="Yang M."/>
            <person name="Gaffney P.M."/>
            <person name="Wang S."/>
            <person name="Luo L."/>
            <person name="She Z."/>
            <person name="Ming Y."/>
            <person name="Huang W."/>
            <person name="Zhang S."/>
            <person name="Huang B."/>
            <person name="Zhang Y."/>
            <person name="Qu T."/>
            <person name="Ni P."/>
            <person name="Miao G."/>
            <person name="Wang J."/>
            <person name="Wang Q."/>
            <person name="Steinberg C.E."/>
            <person name="Wang H."/>
            <person name="Li N."/>
            <person name="Qian L."/>
            <person name="Zhang G."/>
            <person name="Li Y."/>
            <person name="Yang H."/>
            <person name="Liu X."/>
            <person name="Wang J."/>
            <person name="Yin Y."/>
            <person name="Wang J."/>
        </authorList>
    </citation>
    <scope>NUCLEOTIDE SEQUENCE [LARGE SCALE GENOMIC DNA]</scope>
    <source>
        <strain evidence="12">05x7-T-G4-1.051#20</strain>
    </source>
</reference>
<evidence type="ECO:0000256" key="7">
    <source>
        <dbReference type="ARBA" id="ARBA00023157"/>
    </source>
</evidence>
<dbReference type="PROSITE" id="PS01186">
    <property type="entry name" value="EGF_2"/>
    <property type="match status" value="2"/>
</dbReference>
<dbReference type="InterPro" id="IPR013806">
    <property type="entry name" value="Kringle-like"/>
</dbReference>
<evidence type="ECO:0000256" key="1">
    <source>
        <dbReference type="ARBA" id="ARBA00022572"/>
    </source>
</evidence>
<evidence type="ECO:0000256" key="10">
    <source>
        <dbReference type="RuleBase" id="RU361183"/>
    </source>
</evidence>
<dbReference type="AlphaFoldDB" id="K1QWZ9"/>
<dbReference type="InParanoid" id="K1QWZ9"/>
<dbReference type="InterPro" id="IPR038178">
    <property type="entry name" value="Kringle_sf"/>
</dbReference>
<dbReference type="Gene3D" id="2.40.20.10">
    <property type="entry name" value="Plasminogen Kringle 4"/>
    <property type="match status" value="1"/>
</dbReference>
<dbReference type="GO" id="GO:0004222">
    <property type="term" value="F:metalloendopeptidase activity"/>
    <property type="evidence" value="ECO:0007669"/>
    <property type="project" value="UniProtKB-UniRule"/>
</dbReference>
<feature type="binding site" evidence="9">
    <location>
        <position position="210"/>
    </location>
    <ligand>
        <name>Zn(2+)</name>
        <dbReference type="ChEBI" id="CHEBI:29105"/>
        <note>catalytic</note>
    </ligand>
</feature>
<dbReference type="GO" id="GO:0006508">
    <property type="term" value="P:proteolysis"/>
    <property type="evidence" value="ECO:0007669"/>
    <property type="project" value="UniProtKB-KW"/>
</dbReference>
<comment type="caution">
    <text evidence="8">Lacks conserved residue(s) required for the propagation of feature annotation.</text>
</comment>
<dbReference type="SUPFAM" id="SSF49854">
    <property type="entry name" value="Spermadhesin, CUB domain"/>
    <property type="match status" value="1"/>
</dbReference>
<dbReference type="CDD" id="cd06263">
    <property type="entry name" value="MAM"/>
    <property type="match status" value="1"/>
</dbReference>
<evidence type="ECO:0000313" key="12">
    <source>
        <dbReference type="EMBL" id="EKC41447.1"/>
    </source>
</evidence>
<proteinExistence type="predicted"/>
<evidence type="ECO:0000256" key="2">
    <source>
        <dbReference type="ARBA" id="ARBA00022670"/>
    </source>
</evidence>
<keyword evidence="5 9" id="KW-0862">Zinc</keyword>
<dbReference type="Pfam" id="PF01400">
    <property type="entry name" value="Astacin"/>
    <property type="match status" value="1"/>
</dbReference>
<dbReference type="InterPro" id="IPR000859">
    <property type="entry name" value="CUB_dom"/>
</dbReference>
<feature type="binding site" evidence="9">
    <location>
        <position position="204"/>
    </location>
    <ligand>
        <name>Zn(2+)</name>
        <dbReference type="ChEBI" id="CHEBI:29105"/>
        <note>catalytic</note>
    </ligand>
</feature>
<dbReference type="PANTHER" id="PTHR10127">
    <property type="entry name" value="DISCOIDIN, CUB, EGF, LAMININ , AND ZINC METALLOPROTEASE DOMAIN CONTAINING"/>
    <property type="match status" value="1"/>
</dbReference>
<dbReference type="InterPro" id="IPR035914">
    <property type="entry name" value="Sperma_CUB_dom_sf"/>
</dbReference>
<keyword evidence="2 9" id="KW-0645">Protease</keyword>
<keyword evidence="3 9" id="KW-0479">Metal-binding</keyword>